<dbReference type="Pfam" id="PF08007">
    <property type="entry name" value="JmjC_2"/>
    <property type="match status" value="1"/>
</dbReference>
<dbReference type="Gene3D" id="2.60.120.650">
    <property type="entry name" value="Cupin"/>
    <property type="match status" value="1"/>
</dbReference>
<dbReference type="SMART" id="SM00558">
    <property type="entry name" value="JmjC"/>
    <property type="match status" value="1"/>
</dbReference>
<dbReference type="PROSITE" id="PS51184">
    <property type="entry name" value="JMJC"/>
    <property type="match status" value="1"/>
</dbReference>
<name>A0A840WBB2_9ACTN</name>
<comment type="caution">
    <text evidence="5">The sequence shown here is derived from an EMBL/GenBank/DDBJ whole genome shotgun (WGS) entry which is preliminary data.</text>
</comment>
<dbReference type="GO" id="GO:0005840">
    <property type="term" value="C:ribosome"/>
    <property type="evidence" value="ECO:0007669"/>
    <property type="project" value="UniProtKB-KW"/>
</dbReference>
<evidence type="ECO:0000313" key="6">
    <source>
        <dbReference type="Proteomes" id="UP000579647"/>
    </source>
</evidence>
<keyword evidence="5" id="KW-0689">Ribosomal protein</keyword>
<accession>A0A840WBB2</accession>
<reference evidence="5 6" key="1">
    <citation type="submission" date="2020-08" db="EMBL/GenBank/DDBJ databases">
        <title>Sequencing the genomes of 1000 actinobacteria strains.</title>
        <authorList>
            <person name="Klenk H.-P."/>
        </authorList>
    </citation>
    <scope>NUCLEOTIDE SEQUENCE [LARGE SCALE GENOMIC DNA]</scope>
    <source>
        <strain evidence="5 6">DSM 44598</strain>
    </source>
</reference>
<sequence>MSADLISGRLGGDTFPAQVLGRQHRHYPAPGNATDSFTHLLTWQDLNQLIATQRLNSPRLRLSAGESIHVGRYTQRRRYRRMPDWDAPVPHQFHRQLREGATLVVDAIDEMHPPIGETVAGLETWLGTGIQTNAYASWTPKEGFGIHWDDHDVLVLQVSGRKRWRIYGTTRTAPLHNDVEFDEDPPTDPIDEFVTAPGDILHVPRGCWHAVAASEGEPSLHLTCGLNTTTGADFLTWLTAGMVEHEEVRADIPRDPGQFSNWSHRMSELITARLQAPAVVSEYWERQNETATARAAFSLPVAVTGEFTDSTRLRLATKRGTLSITANSVIYLSQGRRWTFATQAAPLLTHLNGQHSATVKELCQLVPDISRDTLIGLLRRLLEDGALVWEGDEG</sequence>
<keyword evidence="6" id="KW-1185">Reference proteome</keyword>
<dbReference type="GO" id="GO:0046872">
    <property type="term" value="F:metal ion binding"/>
    <property type="evidence" value="ECO:0007669"/>
    <property type="project" value="UniProtKB-KW"/>
</dbReference>
<gene>
    <name evidence="5" type="ORF">HNR07_003820</name>
</gene>
<evidence type="ECO:0000259" key="4">
    <source>
        <dbReference type="PROSITE" id="PS51184"/>
    </source>
</evidence>
<dbReference type="Proteomes" id="UP000579647">
    <property type="component" value="Unassembled WGS sequence"/>
</dbReference>
<dbReference type="EMBL" id="JACHDO010000001">
    <property type="protein sequence ID" value="MBB5492683.1"/>
    <property type="molecule type" value="Genomic_DNA"/>
</dbReference>
<dbReference type="AlphaFoldDB" id="A0A840WBB2"/>
<dbReference type="SUPFAM" id="SSF51197">
    <property type="entry name" value="Clavaminate synthase-like"/>
    <property type="match status" value="1"/>
</dbReference>
<comment type="cofactor">
    <cofactor evidence="1">
        <name>Fe(2+)</name>
        <dbReference type="ChEBI" id="CHEBI:29033"/>
    </cofactor>
</comment>
<evidence type="ECO:0000256" key="2">
    <source>
        <dbReference type="ARBA" id="ARBA00022723"/>
    </source>
</evidence>
<evidence type="ECO:0000313" key="5">
    <source>
        <dbReference type="EMBL" id="MBB5492683.1"/>
    </source>
</evidence>
<dbReference type="RefSeq" id="WP_184366084.1">
    <property type="nucleotide sequence ID" value="NZ_BAAAKM010000033.1"/>
</dbReference>
<feature type="domain" description="JmjC" evidence="4">
    <location>
        <begin position="85"/>
        <end position="243"/>
    </location>
</feature>
<keyword evidence="3" id="KW-0408">Iron</keyword>
<keyword evidence="5" id="KW-0687">Ribonucleoprotein</keyword>
<organism evidence="5 6">
    <name type="scientific">Nocardiopsis metallicus</name>
    <dbReference type="NCBI Taxonomy" id="179819"/>
    <lineage>
        <taxon>Bacteria</taxon>
        <taxon>Bacillati</taxon>
        <taxon>Actinomycetota</taxon>
        <taxon>Actinomycetes</taxon>
        <taxon>Streptosporangiales</taxon>
        <taxon>Nocardiopsidaceae</taxon>
        <taxon>Nocardiopsis</taxon>
    </lineage>
</organism>
<dbReference type="PANTHER" id="PTHR13096:SF8">
    <property type="entry name" value="RIBOSOMAL OXYGENASE 1"/>
    <property type="match status" value="1"/>
</dbReference>
<protein>
    <submittedName>
        <fullName evidence="5">Ribosomal protein L16 Arg81 hydroxylase</fullName>
    </submittedName>
</protein>
<proteinExistence type="predicted"/>
<dbReference type="InterPro" id="IPR039994">
    <property type="entry name" value="NO66-like"/>
</dbReference>
<dbReference type="InterPro" id="IPR003347">
    <property type="entry name" value="JmjC_dom"/>
</dbReference>
<evidence type="ECO:0000256" key="1">
    <source>
        <dbReference type="ARBA" id="ARBA00001954"/>
    </source>
</evidence>
<keyword evidence="2" id="KW-0479">Metal-binding</keyword>
<dbReference type="PANTHER" id="PTHR13096">
    <property type="entry name" value="MINA53 MYC INDUCED NUCLEAR ANTIGEN"/>
    <property type="match status" value="1"/>
</dbReference>
<evidence type="ECO:0000256" key="3">
    <source>
        <dbReference type="ARBA" id="ARBA00023004"/>
    </source>
</evidence>